<protein>
    <submittedName>
        <fullName evidence="1">Uncharacterized protein</fullName>
    </submittedName>
</protein>
<accession>A0ABQ8WDU1</accession>
<name>A0ABQ8WDU1_PENCH</name>
<proteinExistence type="predicted"/>
<reference evidence="1 2" key="1">
    <citation type="journal article" date="2023" name="IMA Fungus">
        <title>Comparative genomic study of the Penicillium genus elucidates a diverse pangenome and 15 lateral gene transfer events.</title>
        <authorList>
            <person name="Petersen C."/>
            <person name="Sorensen T."/>
            <person name="Nielsen M.R."/>
            <person name="Sondergaard T.E."/>
            <person name="Sorensen J.L."/>
            <person name="Fitzpatrick D.A."/>
            <person name="Frisvad J.C."/>
            <person name="Nielsen K.L."/>
        </authorList>
    </citation>
    <scope>NUCLEOTIDE SEQUENCE [LARGE SCALE GENOMIC DNA]</scope>
    <source>
        <strain evidence="1 2">IBT 3361</strain>
    </source>
</reference>
<evidence type="ECO:0000313" key="2">
    <source>
        <dbReference type="Proteomes" id="UP001220256"/>
    </source>
</evidence>
<gene>
    <name evidence="1" type="ORF">N7505_007513</name>
</gene>
<comment type="caution">
    <text evidence="1">The sequence shown here is derived from an EMBL/GenBank/DDBJ whole genome shotgun (WGS) entry which is preliminary data.</text>
</comment>
<dbReference type="EMBL" id="JAPVEB010000004">
    <property type="protein sequence ID" value="KAJ5264720.1"/>
    <property type="molecule type" value="Genomic_DNA"/>
</dbReference>
<organism evidence="1 2">
    <name type="scientific">Penicillium chrysogenum</name>
    <name type="common">Penicillium notatum</name>
    <dbReference type="NCBI Taxonomy" id="5076"/>
    <lineage>
        <taxon>Eukaryota</taxon>
        <taxon>Fungi</taxon>
        <taxon>Dikarya</taxon>
        <taxon>Ascomycota</taxon>
        <taxon>Pezizomycotina</taxon>
        <taxon>Eurotiomycetes</taxon>
        <taxon>Eurotiomycetidae</taxon>
        <taxon>Eurotiales</taxon>
        <taxon>Aspergillaceae</taxon>
        <taxon>Penicillium</taxon>
        <taxon>Penicillium chrysogenum species complex</taxon>
    </lineage>
</organism>
<sequence>MANSNGYVVLRQAVSASVASKLADDFQNGLIHNVPTATKDKYNEYKVPQTGFEIKDEFLRVSITHSVSMLALAERSEYGQRFSRSVILSKPNSFLATDRESWHVPRDRCRPNEVDDSWTENIRHHRNYEAIAVKWVVYILRRVSPT</sequence>
<evidence type="ECO:0000313" key="1">
    <source>
        <dbReference type="EMBL" id="KAJ5264720.1"/>
    </source>
</evidence>
<dbReference type="Proteomes" id="UP001220256">
    <property type="component" value="Unassembled WGS sequence"/>
</dbReference>
<keyword evidence="2" id="KW-1185">Reference proteome</keyword>